<name>A0ABR2HJ83_9EUKA</name>
<evidence type="ECO:0000313" key="1">
    <source>
        <dbReference type="EMBL" id="KAK8847839.1"/>
    </source>
</evidence>
<sequence>MQRQFILILNSKSYFIPSQFPKLDDISANIYKDLIENQKYIVKSFVKEDVFESFIQYLIDNKKPNINFQNKHDFSLLSQEFNIMGNVLLSFQGTIDQYLSELQILNQSDQDTSQAELNIAENLDDFILNCGERLLQSPIQSLYSIFNHKDRKFTQHNLCYELIKRNYEQNNNLNIFVLLTSIDAQKLSRENLIDSIEKRIERGGMMPNYDSSINLQNEKEIATLKQKNDLLQSRIIEMAQIIRELRFNLMEEHESDHFRYNFFVPLGQKWTKITPTNYTLNYQDQTYEVIVSATWENRDNHGPQNLFTGKNERDGDNRWATQIAESDFLQINFSTPKCANVLSLTSRNGLNNQAPILFEVYASNDKSNFTFLRRFGGVEWANNEKKQFLFQNNTSFTSYKIVLLQSKAERYHFGLSSLNFGEIL</sequence>
<dbReference type="InterPro" id="IPR008979">
    <property type="entry name" value="Galactose-bd-like_sf"/>
</dbReference>
<gene>
    <name evidence="1" type="ORF">M9Y10_018873</name>
</gene>
<dbReference type="Gene3D" id="2.60.120.260">
    <property type="entry name" value="Galactose-binding domain-like"/>
    <property type="match status" value="1"/>
</dbReference>
<reference evidence="1 2" key="1">
    <citation type="submission" date="2024-04" db="EMBL/GenBank/DDBJ databases">
        <title>Tritrichomonas musculus Genome.</title>
        <authorList>
            <person name="Alves-Ferreira E."/>
            <person name="Grigg M."/>
            <person name="Lorenzi H."/>
            <person name="Galac M."/>
        </authorList>
    </citation>
    <scope>NUCLEOTIDE SEQUENCE [LARGE SCALE GENOMIC DNA]</scope>
    <source>
        <strain evidence="1 2">EAF2021</strain>
    </source>
</reference>
<keyword evidence="2" id="KW-1185">Reference proteome</keyword>
<dbReference type="EMBL" id="JAPFFF010000027">
    <property type="protein sequence ID" value="KAK8847839.1"/>
    <property type="molecule type" value="Genomic_DNA"/>
</dbReference>
<evidence type="ECO:0000313" key="2">
    <source>
        <dbReference type="Proteomes" id="UP001470230"/>
    </source>
</evidence>
<evidence type="ECO:0008006" key="3">
    <source>
        <dbReference type="Google" id="ProtNLM"/>
    </source>
</evidence>
<proteinExistence type="predicted"/>
<comment type="caution">
    <text evidence="1">The sequence shown here is derived from an EMBL/GenBank/DDBJ whole genome shotgun (WGS) entry which is preliminary data.</text>
</comment>
<dbReference type="SUPFAM" id="SSF49785">
    <property type="entry name" value="Galactose-binding domain-like"/>
    <property type="match status" value="1"/>
</dbReference>
<organism evidence="1 2">
    <name type="scientific">Tritrichomonas musculus</name>
    <dbReference type="NCBI Taxonomy" id="1915356"/>
    <lineage>
        <taxon>Eukaryota</taxon>
        <taxon>Metamonada</taxon>
        <taxon>Parabasalia</taxon>
        <taxon>Tritrichomonadida</taxon>
        <taxon>Tritrichomonadidae</taxon>
        <taxon>Tritrichomonas</taxon>
    </lineage>
</organism>
<protein>
    <recommendedName>
        <fullName evidence="3">F5/8 type C domain-containing protein</fullName>
    </recommendedName>
</protein>
<dbReference type="Proteomes" id="UP001470230">
    <property type="component" value="Unassembled WGS sequence"/>
</dbReference>
<accession>A0ABR2HJ83</accession>